<evidence type="ECO:0000256" key="2">
    <source>
        <dbReference type="PROSITE-ProRule" id="PRU00335"/>
    </source>
</evidence>
<gene>
    <name evidence="5" type="ORF">CIK79_10735</name>
    <name evidence="4" type="ORF">CXR23_02975</name>
</gene>
<evidence type="ECO:0000313" key="5">
    <source>
        <dbReference type="EMBL" id="PCC18723.1"/>
    </source>
</evidence>
<organism evidence="5 6">
    <name type="scientific">Brevibacterium aurantiacum</name>
    <dbReference type="NCBI Taxonomy" id="273384"/>
    <lineage>
        <taxon>Bacteria</taxon>
        <taxon>Bacillati</taxon>
        <taxon>Actinomycetota</taxon>
        <taxon>Actinomycetes</taxon>
        <taxon>Micrococcales</taxon>
        <taxon>Brevibacteriaceae</taxon>
        <taxon>Brevibacterium</taxon>
    </lineage>
</organism>
<dbReference type="PANTHER" id="PTHR30055:SF146">
    <property type="entry name" value="HTH-TYPE TRANSCRIPTIONAL DUAL REGULATOR CECR"/>
    <property type="match status" value="1"/>
</dbReference>
<sequence>MSTTRTDIVASCEPIFDRNGFAATGMDALTKAANVSSRTLYKHLGSKTGLTIAVLQARMERFFSTCTASTFDELLTGLERWIEAEGARGCLFLRAQGEADTLGAGAGVSTVVAEYRRRLRELIGYLVVNELGREDDTLCDELLIIFEGATSTASYLGPRAIAAARSAAGAVLTKGDPCTC</sequence>
<dbReference type="PROSITE" id="PS50977">
    <property type="entry name" value="HTH_TETR_2"/>
    <property type="match status" value="1"/>
</dbReference>
<dbReference type="Gene3D" id="1.10.357.10">
    <property type="entry name" value="Tetracycline Repressor, domain 2"/>
    <property type="match status" value="1"/>
</dbReference>
<dbReference type="GO" id="GO:0003700">
    <property type="term" value="F:DNA-binding transcription factor activity"/>
    <property type="evidence" value="ECO:0007669"/>
    <property type="project" value="TreeGrafter"/>
</dbReference>
<feature type="domain" description="HTH tetR-type" evidence="3">
    <location>
        <begin position="2"/>
        <end position="62"/>
    </location>
</feature>
<dbReference type="GO" id="GO:0000976">
    <property type="term" value="F:transcription cis-regulatory region binding"/>
    <property type="evidence" value="ECO:0007669"/>
    <property type="project" value="TreeGrafter"/>
</dbReference>
<evidence type="ECO:0000259" key="3">
    <source>
        <dbReference type="PROSITE" id="PS50977"/>
    </source>
</evidence>
<dbReference type="EMBL" id="CP025330">
    <property type="protein sequence ID" value="AZT92233.1"/>
    <property type="molecule type" value="Genomic_DNA"/>
</dbReference>
<feature type="DNA-binding region" description="H-T-H motif" evidence="2">
    <location>
        <begin position="25"/>
        <end position="44"/>
    </location>
</feature>
<evidence type="ECO:0000313" key="6">
    <source>
        <dbReference type="Proteomes" id="UP000218377"/>
    </source>
</evidence>
<evidence type="ECO:0000313" key="4">
    <source>
        <dbReference type="EMBL" id="AZT92233.1"/>
    </source>
</evidence>
<evidence type="ECO:0000313" key="7">
    <source>
        <dbReference type="Proteomes" id="UP000283000"/>
    </source>
</evidence>
<dbReference type="Pfam" id="PF00440">
    <property type="entry name" value="TetR_N"/>
    <property type="match status" value="1"/>
</dbReference>
<proteinExistence type="predicted"/>
<dbReference type="SUPFAM" id="SSF46689">
    <property type="entry name" value="Homeodomain-like"/>
    <property type="match status" value="1"/>
</dbReference>
<dbReference type="EMBL" id="NRGX01000001">
    <property type="protein sequence ID" value="PCC18723.1"/>
    <property type="molecule type" value="Genomic_DNA"/>
</dbReference>
<accession>A0A2A3X4T1</accession>
<reference evidence="5 6" key="1">
    <citation type="journal article" date="2017" name="Elife">
        <title>Extensive horizontal gene transfer in cheese-associated bacteria.</title>
        <authorList>
            <person name="Bonham K.S."/>
            <person name="Wolfe B.E."/>
            <person name="Dutton R.J."/>
        </authorList>
    </citation>
    <scope>NUCLEOTIDE SEQUENCE [LARGE SCALE GENOMIC DNA]</scope>
    <source>
        <strain evidence="5 6">JB5</strain>
    </source>
</reference>
<name>A0A2A3X4T1_BREAU</name>
<dbReference type="Proteomes" id="UP000218377">
    <property type="component" value="Unassembled WGS sequence"/>
</dbReference>
<dbReference type="InterPro" id="IPR001647">
    <property type="entry name" value="HTH_TetR"/>
</dbReference>
<reference evidence="4 7" key="2">
    <citation type="submission" date="2017-12" db="EMBL/GenBank/DDBJ databases">
        <authorList>
            <person name="Levesque S."/>
        </authorList>
    </citation>
    <scope>NUCLEOTIDE SEQUENCE [LARGE SCALE GENOMIC DNA]</scope>
    <source>
        <strain evidence="4 7">SMQ-1417</strain>
    </source>
</reference>
<protein>
    <submittedName>
        <fullName evidence="5">TetR family transcriptional regulator</fullName>
    </submittedName>
    <submittedName>
        <fullName evidence="4">TetR/AcrR family transcriptional regulator</fullName>
    </submittedName>
</protein>
<evidence type="ECO:0000256" key="1">
    <source>
        <dbReference type="ARBA" id="ARBA00023125"/>
    </source>
</evidence>
<dbReference type="Proteomes" id="UP000283000">
    <property type="component" value="Chromosome"/>
</dbReference>
<dbReference type="InterPro" id="IPR009057">
    <property type="entry name" value="Homeodomain-like_sf"/>
</dbReference>
<reference evidence="4 7" key="3">
    <citation type="submission" date="2019-01" db="EMBL/GenBank/DDBJ databases">
        <title>Comparative genomic analysis of Brevibacterium aurantiacum sheds light on its evolution and its adaptation to smear-ripened cheeses.</title>
        <authorList>
            <person name="Moineau S."/>
        </authorList>
    </citation>
    <scope>NUCLEOTIDE SEQUENCE [LARGE SCALE GENOMIC DNA]</scope>
    <source>
        <strain evidence="4 7">SMQ-1417</strain>
    </source>
</reference>
<dbReference type="PANTHER" id="PTHR30055">
    <property type="entry name" value="HTH-TYPE TRANSCRIPTIONAL REGULATOR RUTR"/>
    <property type="match status" value="1"/>
</dbReference>
<keyword evidence="1 2" id="KW-0238">DNA-binding</keyword>
<dbReference type="RefSeq" id="WP_096158175.1">
    <property type="nucleotide sequence ID" value="NZ_CP025330.1"/>
</dbReference>
<dbReference type="AlphaFoldDB" id="A0A2A3X4T1"/>
<dbReference type="InterPro" id="IPR050109">
    <property type="entry name" value="HTH-type_TetR-like_transc_reg"/>
</dbReference>